<dbReference type="SUPFAM" id="SSF52540">
    <property type="entry name" value="P-loop containing nucleoside triphosphate hydrolases"/>
    <property type="match status" value="2"/>
</dbReference>
<evidence type="ECO:0000256" key="2">
    <source>
        <dbReference type="ARBA" id="ARBA00022737"/>
    </source>
</evidence>
<dbReference type="Pfam" id="PF00005">
    <property type="entry name" value="ABC_tran"/>
    <property type="match status" value="2"/>
</dbReference>
<dbReference type="CDD" id="cd03215">
    <property type="entry name" value="ABC_Carb_Monos_II"/>
    <property type="match status" value="1"/>
</dbReference>
<keyword evidence="4 6" id="KW-0067">ATP-binding</keyword>
<dbReference type="InterPro" id="IPR003439">
    <property type="entry name" value="ABC_transporter-like_ATP-bd"/>
</dbReference>
<comment type="caution">
    <text evidence="6">The sequence shown here is derived from an EMBL/GenBank/DDBJ whole genome shotgun (WGS) entry which is preliminary data.</text>
</comment>
<dbReference type="InterPro" id="IPR017871">
    <property type="entry name" value="ABC_transporter-like_CS"/>
</dbReference>
<sequence>MSGAPVVSARGLVKRYPGVVALDHADLDLHGGEVLGLVGKNGAGKSSLIKVLAGVSSADEGEVLIDGQPLPAGYAPHVAHKLGLAFVHQELGNFPSLTVAENVALGTRYPRRAGLLIARGPLRRRVAAVLDELEAEIDPDAHAGDLSSVEQRVVMIARALYHDARVLVLDEPSVSLTVEEIGHLHAIVRRLRDKGQSVVYVSHRLGEIVSLTDRVVVMQDGRVTLERATSDLDEGALVQAIAGSAAAAAERRAPPAPQVADGATPLLRVRGLARPPRVADVSFDLHAGEILGIAGLVGSGRTEVARMVFGADRPSAGTIEVDGAALRARTPVDAIRAGIALLPEDRRHEGLVLDFDVRENVTLASLGRHRAGRLLPLPRRSSEKRATSAMIERLAIRTPSDAQEVRRLSGGNQQKVVLAKWLQRSERVLIFDEPAQGVDVGAKEEMFSLIRAIAAEGRAAIVISSDYSELVGLCTRVIALQEGRVTGTVAGEEITEEALVRLSYAAAA</sequence>
<evidence type="ECO:0000256" key="1">
    <source>
        <dbReference type="ARBA" id="ARBA00022448"/>
    </source>
</evidence>
<dbReference type="InterPro" id="IPR003593">
    <property type="entry name" value="AAA+_ATPase"/>
</dbReference>
<dbReference type="RefSeq" id="WP_318598678.1">
    <property type="nucleotide sequence ID" value="NZ_JAWSTH010000052.1"/>
</dbReference>
<reference evidence="7" key="1">
    <citation type="submission" date="2023-07" db="EMBL/GenBank/DDBJ databases">
        <title>Conexibacter stalactiti sp. nov., isolated from stalactites in a lava cave and emended description of the genus Conexibacter.</title>
        <authorList>
            <person name="Lee S.D."/>
        </authorList>
    </citation>
    <scope>NUCLEOTIDE SEQUENCE [LARGE SCALE GENOMIC DNA]</scope>
    <source>
        <strain evidence="7">KCTC 39840</strain>
    </source>
</reference>
<evidence type="ECO:0000259" key="5">
    <source>
        <dbReference type="PROSITE" id="PS50893"/>
    </source>
</evidence>
<dbReference type="PANTHER" id="PTHR43790:SF9">
    <property type="entry name" value="GALACTOFURANOSE TRANSPORTER ATP-BINDING PROTEIN YTFR"/>
    <property type="match status" value="1"/>
</dbReference>
<evidence type="ECO:0000256" key="4">
    <source>
        <dbReference type="ARBA" id="ARBA00022840"/>
    </source>
</evidence>
<organism evidence="6 7">
    <name type="scientific">Conexibacter stalactiti</name>
    <dbReference type="NCBI Taxonomy" id="1940611"/>
    <lineage>
        <taxon>Bacteria</taxon>
        <taxon>Bacillati</taxon>
        <taxon>Actinomycetota</taxon>
        <taxon>Thermoleophilia</taxon>
        <taxon>Solirubrobacterales</taxon>
        <taxon>Conexibacteraceae</taxon>
        <taxon>Conexibacter</taxon>
    </lineage>
</organism>
<feature type="domain" description="ABC transporter" evidence="5">
    <location>
        <begin position="261"/>
        <end position="507"/>
    </location>
</feature>
<dbReference type="EMBL" id="JAWSTH010000052">
    <property type="protein sequence ID" value="MDW5596295.1"/>
    <property type="molecule type" value="Genomic_DNA"/>
</dbReference>
<dbReference type="PANTHER" id="PTHR43790">
    <property type="entry name" value="CARBOHYDRATE TRANSPORT ATP-BINDING PROTEIN MG119-RELATED"/>
    <property type="match status" value="1"/>
</dbReference>
<reference evidence="6 7" key="2">
    <citation type="submission" date="2023-10" db="EMBL/GenBank/DDBJ databases">
        <authorList>
            <person name="Han X.F."/>
        </authorList>
    </citation>
    <scope>NUCLEOTIDE SEQUENCE [LARGE SCALE GENOMIC DNA]</scope>
    <source>
        <strain evidence="6 7">KCTC 39840</strain>
    </source>
</reference>
<proteinExistence type="predicted"/>
<dbReference type="GO" id="GO:0005524">
    <property type="term" value="F:ATP binding"/>
    <property type="evidence" value="ECO:0007669"/>
    <property type="project" value="UniProtKB-KW"/>
</dbReference>
<dbReference type="PROSITE" id="PS50893">
    <property type="entry name" value="ABC_TRANSPORTER_2"/>
    <property type="match status" value="2"/>
</dbReference>
<protein>
    <submittedName>
        <fullName evidence="6">Sugar ABC transporter ATP-binding protein</fullName>
    </submittedName>
</protein>
<evidence type="ECO:0000313" key="6">
    <source>
        <dbReference type="EMBL" id="MDW5596295.1"/>
    </source>
</evidence>
<dbReference type="SMART" id="SM00382">
    <property type="entry name" value="AAA"/>
    <property type="match status" value="2"/>
</dbReference>
<dbReference type="Gene3D" id="3.40.50.300">
    <property type="entry name" value="P-loop containing nucleotide triphosphate hydrolases"/>
    <property type="match status" value="2"/>
</dbReference>
<dbReference type="InterPro" id="IPR050107">
    <property type="entry name" value="ABC_carbohydrate_import_ATPase"/>
</dbReference>
<keyword evidence="7" id="KW-1185">Reference proteome</keyword>
<evidence type="ECO:0000256" key="3">
    <source>
        <dbReference type="ARBA" id="ARBA00022741"/>
    </source>
</evidence>
<dbReference type="CDD" id="cd03216">
    <property type="entry name" value="ABC_Carb_Monos_I"/>
    <property type="match status" value="1"/>
</dbReference>
<keyword evidence="2" id="KW-0677">Repeat</keyword>
<feature type="domain" description="ABC transporter" evidence="5">
    <location>
        <begin position="7"/>
        <end position="245"/>
    </location>
</feature>
<keyword evidence="3" id="KW-0547">Nucleotide-binding</keyword>
<keyword evidence="1" id="KW-0813">Transport</keyword>
<dbReference type="PROSITE" id="PS00211">
    <property type="entry name" value="ABC_TRANSPORTER_1"/>
    <property type="match status" value="1"/>
</dbReference>
<name>A0ABU4HST0_9ACTN</name>
<gene>
    <name evidence="6" type="ORF">R7226_18250</name>
</gene>
<dbReference type="Proteomes" id="UP001284601">
    <property type="component" value="Unassembled WGS sequence"/>
</dbReference>
<dbReference type="InterPro" id="IPR027417">
    <property type="entry name" value="P-loop_NTPase"/>
</dbReference>
<evidence type="ECO:0000313" key="7">
    <source>
        <dbReference type="Proteomes" id="UP001284601"/>
    </source>
</evidence>
<accession>A0ABU4HST0</accession>